<reference evidence="4" key="1">
    <citation type="journal article" date="2014" name="Int. J. Syst. Evol. Microbiol.">
        <title>Complete genome sequence of Corynebacterium casei LMG S-19264T (=DSM 44701T), isolated from a smear-ripened cheese.</title>
        <authorList>
            <consortium name="US DOE Joint Genome Institute (JGI-PGF)"/>
            <person name="Walter F."/>
            <person name="Albersmeier A."/>
            <person name="Kalinowski J."/>
            <person name="Ruckert C."/>
        </authorList>
    </citation>
    <scope>NUCLEOTIDE SEQUENCE</scope>
    <source>
        <strain evidence="4">CCM 8433</strain>
    </source>
</reference>
<dbReference type="PANTHER" id="PTHR35527">
    <property type="entry name" value="CHOLOYLGLYCINE HYDROLASE"/>
    <property type="match status" value="1"/>
</dbReference>
<dbReference type="CDD" id="cd00542">
    <property type="entry name" value="Ntn_PVA"/>
    <property type="match status" value="1"/>
</dbReference>
<dbReference type="EMBL" id="BMDT01000007">
    <property type="protein sequence ID" value="GGI66015.1"/>
    <property type="molecule type" value="Genomic_DNA"/>
</dbReference>
<dbReference type="InterPro" id="IPR029055">
    <property type="entry name" value="Ntn_hydrolases_N"/>
</dbReference>
<accession>A0A917JHP3</accession>
<evidence type="ECO:0000313" key="4">
    <source>
        <dbReference type="EMBL" id="GGI66015.1"/>
    </source>
</evidence>
<proteinExistence type="inferred from homology"/>
<dbReference type="AlphaFoldDB" id="A0A917JHP3"/>
<dbReference type="Pfam" id="PF02275">
    <property type="entry name" value="CBAH"/>
    <property type="match status" value="1"/>
</dbReference>
<comment type="similarity">
    <text evidence="1">Belongs to the peptidase C59 family.</text>
</comment>
<reference evidence="4" key="2">
    <citation type="submission" date="2020-09" db="EMBL/GenBank/DDBJ databases">
        <authorList>
            <person name="Sun Q."/>
            <person name="Sedlacek I."/>
        </authorList>
    </citation>
    <scope>NUCLEOTIDE SEQUENCE</scope>
    <source>
        <strain evidence="4">CCM 8433</strain>
    </source>
</reference>
<feature type="domain" description="Choloylglycine hydrolase/NAAA C-terminal" evidence="3">
    <location>
        <begin position="2"/>
        <end position="312"/>
    </location>
</feature>
<dbReference type="PANTHER" id="PTHR35527:SF2">
    <property type="entry name" value="HYDROLASE"/>
    <property type="match status" value="1"/>
</dbReference>
<dbReference type="InterPro" id="IPR029132">
    <property type="entry name" value="CBAH/NAAA_C"/>
</dbReference>
<name>A0A917JHP3_9ENTE</name>
<protein>
    <recommendedName>
        <fullName evidence="3">Choloylglycine hydrolase/NAAA C-terminal domain-containing protein</fullName>
    </recommendedName>
</protein>
<comment type="caution">
    <text evidence="4">The sequence shown here is derived from an EMBL/GenBank/DDBJ whole genome shotgun (WGS) entry which is preliminary data.</text>
</comment>
<evidence type="ECO:0000256" key="1">
    <source>
        <dbReference type="ARBA" id="ARBA00006625"/>
    </source>
</evidence>
<evidence type="ECO:0000259" key="3">
    <source>
        <dbReference type="Pfam" id="PF02275"/>
    </source>
</evidence>
<sequence>MCTSITYQMTDGTNFLARTMDFGFELEGLPTIFPRNYAFSLDLGGEMTNRYGYVGTGRKLDKYIFADGMNECGLAIAELYFPHEAQYEEKKAADKINLAPHELISWVLGEIGSVSELKERINEVNLVTAENSLLGIVLPLHYIVTDPSGETVVIEPQGGPLTVKNNPVNVMTNSPELEWHVKNMNNYLGIQPQNFNRKQYGSHTVFPFGQGSGTFGLPGGYTSPERFIRATYLREYARKSSTNSEAILTILHILGNVTIPQGVNIKEDDSDDYTQYTAIFNTKDKTYYFQPQETNALLSVELTEEYLTQSEPQAFAYGKGLRVEALG</sequence>
<dbReference type="InterPro" id="IPR052193">
    <property type="entry name" value="Peptidase_C59"/>
</dbReference>
<dbReference type="GO" id="GO:0016787">
    <property type="term" value="F:hydrolase activity"/>
    <property type="evidence" value="ECO:0007669"/>
    <property type="project" value="UniProtKB-KW"/>
</dbReference>
<dbReference type="RefSeq" id="WP_188367849.1">
    <property type="nucleotide sequence ID" value="NZ_BMDT01000007.1"/>
</dbReference>
<gene>
    <name evidence="4" type="ORF">GCM10011482_16690</name>
</gene>
<keyword evidence="5" id="KW-1185">Reference proteome</keyword>
<evidence type="ECO:0000256" key="2">
    <source>
        <dbReference type="ARBA" id="ARBA00022801"/>
    </source>
</evidence>
<dbReference type="Gene3D" id="3.60.60.10">
    <property type="entry name" value="Penicillin V Acylase, Chain A"/>
    <property type="match status" value="1"/>
</dbReference>
<evidence type="ECO:0000313" key="5">
    <source>
        <dbReference type="Proteomes" id="UP000622610"/>
    </source>
</evidence>
<dbReference type="Proteomes" id="UP000622610">
    <property type="component" value="Unassembled WGS sequence"/>
</dbReference>
<organism evidence="4 5">
    <name type="scientific">Enterococcus alcedinis</name>
    <dbReference type="NCBI Taxonomy" id="1274384"/>
    <lineage>
        <taxon>Bacteria</taxon>
        <taxon>Bacillati</taxon>
        <taxon>Bacillota</taxon>
        <taxon>Bacilli</taxon>
        <taxon>Lactobacillales</taxon>
        <taxon>Enterococcaceae</taxon>
        <taxon>Enterococcus</taxon>
    </lineage>
</organism>
<keyword evidence="2" id="KW-0378">Hydrolase</keyword>
<dbReference type="SUPFAM" id="SSF56235">
    <property type="entry name" value="N-terminal nucleophile aminohydrolases (Ntn hydrolases)"/>
    <property type="match status" value="1"/>
</dbReference>